<evidence type="ECO:0000256" key="3">
    <source>
        <dbReference type="SAM" id="SignalP"/>
    </source>
</evidence>
<proteinExistence type="predicted"/>
<feature type="compositionally biased region" description="Low complexity" evidence="1">
    <location>
        <begin position="409"/>
        <end position="449"/>
    </location>
</feature>
<keyword evidence="4" id="KW-1185">Reference proteome</keyword>
<feature type="signal peptide" evidence="3">
    <location>
        <begin position="1"/>
        <end position="18"/>
    </location>
</feature>
<gene>
    <name evidence="5" type="primary">LOC102801082</name>
</gene>
<dbReference type="RefSeq" id="XP_006816980.1">
    <property type="nucleotide sequence ID" value="XM_006816917.1"/>
</dbReference>
<keyword evidence="2" id="KW-0812">Transmembrane</keyword>
<protein>
    <submittedName>
        <fullName evidence="5">Uncharacterized protein LOC102801082</fullName>
    </submittedName>
</protein>
<feature type="chain" id="PRO_5047082667" evidence="3">
    <location>
        <begin position="19"/>
        <end position="1736"/>
    </location>
</feature>
<feature type="transmembrane region" description="Helical" evidence="2">
    <location>
        <begin position="719"/>
        <end position="740"/>
    </location>
</feature>
<organism evidence="4 5">
    <name type="scientific">Saccoglossus kowalevskii</name>
    <name type="common">Acorn worm</name>
    <dbReference type="NCBI Taxonomy" id="10224"/>
    <lineage>
        <taxon>Eukaryota</taxon>
        <taxon>Metazoa</taxon>
        <taxon>Hemichordata</taxon>
        <taxon>Enteropneusta</taxon>
        <taxon>Harrimaniidae</taxon>
        <taxon>Saccoglossus</taxon>
    </lineage>
</organism>
<evidence type="ECO:0000256" key="1">
    <source>
        <dbReference type="SAM" id="MobiDB-lite"/>
    </source>
</evidence>
<keyword evidence="3" id="KW-0732">Signal</keyword>
<sequence>MDLKVVFIIHVYSSVCEALCSTGSSVADGFDTLVIDIDNHLYQTTLEMESFNGPLTPYVPLIDVDMSPDGWLIGVTVGYELVHMMSLENGMWSNPIPGSASVISACIGEQELIFGVTANNQLRVRNGVQSSWSLAAYGYAEQVIQITATTMLFGLTPNSLLYFDQPTGSWIDTGVDFGSNVMVDISFIDSENIVPVIADICVIAVCYIGQQTSSQLSEPSQSNEESSSTNYEKTTLLVGNDNNLYTRDRRGSVSLVPYTNGIIDIVVMSVMVLKYTMDDQGWTEIVPNSCCVISVDITGNFIIGVGIDKYLYTKDTLDGVWNGPVADSGFVQKVIAFNEGQQIILAVDAHGVIVMPSGSVPFWQDAEFNVIVKDAMVLPSGSLDPILHDDLLFQAICYGKLPDSSTGMDSSEGSGISDGSSNSDNSDGSVDSGSTGISDGSAKSSSTSSFDRIYPATDPDTAVAMPGAPHSASHYITGELDQCNVIAVGKDGYLYTGVSMGDHAYQYHGPIHGSCCVIDIASLPDKTLVGVQKDNRLYVKSNLVEGSWIRSYTDSCCIVSVDVLPDGEIIAASIEDVLLIRSSINAEWDLTIPIGMHIAKLTLIPNSFDIIGISEDSTLIIHTDGMWKTLDNDLFVLPITDLAVDEDGNYGALVPGMSELSNGDQIHIVSIAYVDLPLQDYMGSPQTIDDQDFSTTGTSKVEHGFISSENSGSGTSTKIVMPVIIVAILIAGCIGVYYYRRKHYEKMEKATNKKERSYVSVVMKLLVAVFCFQLLMTMSVVKPITGSIGSSVADGIDTLVISTDYQLYQTTLEIKSFIGPLTPNVPLIDVDMSPDGWLIGVTVDYELVHMLSLENAVWSNPIPGSARVISACVDELGYIFGITATKTLKRRFDVQSAWSIVANGYAEQVIKITVNTMLYGITRNSLLYFDQSGSWIDTGTDFGGNAITDIAFVNSELFVQVVETIELIAICYIGQQQSSQPNGGSSSTSVGSAGSSVEDGIDTLLIYTNNQLYQTTLEMKSFIGPLTPNVPLIDIDMSPDGWLIGVTVGYELVYMLSWENAVWSNPIPGSASVISACVDEQGYIFGITATKTLKRRIDLRSAWSIVANGYVEQVIKLTVNTMLFGLTPNSLLYFDEPAGSWINTGIDFGDSVLVDIAFVDSDVLAPLEANNEMIAICYIGQQTSSQSNTVETALLVGDDNNLYTRDEIGSVSLVPYTNGIIDIVFMGDDSLLAVNTNNEMVLKYIMDDQGWTEIVPNSCCVISVDIKDSLIIGVGIDNHLYTKNKLNDVWNGPVADSGFVQKVVIYSEGVYNTILAVDTNGVIVITSSGSIPFWQDAGINENVKDFTVVSSGLFDQIMHDDHFFQAICYGELPDSFTAMGSSRGSGSSGESSNAGSPGSTGGSIDSGSDGSSGGNVDSGSAGGSGGSVESSLAGNSDRLDAATEDSHTSVAMPGAPYSASHYIIGEMDQSNVIAVGEDGYLYTGIPMGDYAYQYHGPIHGSCCVIDIASLPDKTLVGVQEDNRLYVKSNLEEGSWIRSYTDSCCIVSVDVLLDGEIIAASIADVVLIRSSINAEWDLTIPIGMHIAKLTLIPNSFDIIGISEDSTLIIHTDGVWKTLDNDLFVLPITDLTVDEEGNYGALVPGMSELSNGDQIHIVSIAHVDFPLQDYKGSPQTIDYQDISTSGTFNGKHGSISSENSGLGTATKIVLPLIIIALLIAGCIGVYYYRTKHLWLGTP</sequence>
<feature type="region of interest" description="Disordered" evidence="1">
    <location>
        <begin position="407"/>
        <end position="451"/>
    </location>
</feature>
<feature type="compositionally biased region" description="Low complexity" evidence="1">
    <location>
        <begin position="1380"/>
        <end position="1419"/>
    </location>
</feature>
<dbReference type="GeneID" id="102801082"/>
<evidence type="ECO:0000313" key="5">
    <source>
        <dbReference type="RefSeq" id="XP_006816980.1"/>
    </source>
</evidence>
<reference evidence="5" key="1">
    <citation type="submission" date="2025-08" db="UniProtKB">
        <authorList>
            <consortium name="RefSeq"/>
        </authorList>
    </citation>
    <scope>IDENTIFICATION</scope>
    <source>
        <tissue evidence="5">Testes</tissue>
    </source>
</reference>
<feature type="transmembrane region" description="Helical" evidence="2">
    <location>
        <begin position="1706"/>
        <end position="1726"/>
    </location>
</feature>
<evidence type="ECO:0000313" key="4">
    <source>
        <dbReference type="Proteomes" id="UP000694865"/>
    </source>
</evidence>
<evidence type="ECO:0000256" key="2">
    <source>
        <dbReference type="SAM" id="Phobius"/>
    </source>
</evidence>
<feature type="transmembrane region" description="Helical" evidence="2">
    <location>
        <begin position="761"/>
        <end position="781"/>
    </location>
</feature>
<accession>A0ABM0MAD9</accession>
<dbReference type="Proteomes" id="UP000694865">
    <property type="component" value="Unplaced"/>
</dbReference>
<name>A0ABM0MAD9_SACKO</name>
<feature type="region of interest" description="Disordered" evidence="1">
    <location>
        <begin position="1379"/>
        <end position="1434"/>
    </location>
</feature>
<keyword evidence="2" id="KW-0472">Membrane</keyword>
<keyword evidence="2" id="KW-1133">Transmembrane helix</keyword>